<evidence type="ECO:0000313" key="2">
    <source>
        <dbReference type="EMBL" id="BBN67806.1"/>
    </source>
</evidence>
<dbReference type="EMBL" id="AP020528">
    <property type="protein sequence ID" value="BBN67806.1"/>
    <property type="molecule type" value="Genomic_DNA"/>
</dbReference>
<sequence>MSKVEILGNVQFIGETLLKFGRKSRFLVSGPDIGSIEEKRENESENESEDEIGREDHMPSRKH</sequence>
<name>A0A5H2XYC5_PRUDU</name>
<feature type="compositionally biased region" description="Basic and acidic residues" evidence="1">
    <location>
        <begin position="54"/>
        <end position="63"/>
    </location>
</feature>
<evidence type="ECO:0000256" key="1">
    <source>
        <dbReference type="SAM" id="MobiDB-lite"/>
    </source>
</evidence>
<feature type="region of interest" description="Disordered" evidence="1">
    <location>
        <begin position="31"/>
        <end position="63"/>
    </location>
</feature>
<accession>A0A5H2XYC5</accession>
<feature type="compositionally biased region" description="Acidic residues" evidence="1">
    <location>
        <begin position="44"/>
        <end position="53"/>
    </location>
</feature>
<reference evidence="2" key="1">
    <citation type="journal article" date="2019" name="Science">
        <title>Mutation of a bHLH transcription factor allowed almond domestication.</title>
        <authorList>
            <person name="Sanchez-Perez R."/>
            <person name="Pavan S."/>
            <person name="Mazzeo R."/>
            <person name="Moldovan C."/>
            <person name="Aiese Cigliano R."/>
            <person name="Del Cueto J."/>
            <person name="Ricciardi F."/>
            <person name="Lotti C."/>
            <person name="Ricciardi L."/>
            <person name="Dicenta F."/>
            <person name="Lopez-Marques R.L."/>
            <person name="Lindberg Moller B."/>
        </authorList>
    </citation>
    <scope>NUCLEOTIDE SEQUENCE</scope>
</reference>
<protein>
    <submittedName>
        <fullName evidence="2">Uncharacterized protein</fullName>
    </submittedName>
</protein>
<dbReference type="AlphaFoldDB" id="A0A5H2XYC5"/>
<organism evidence="2">
    <name type="scientific">Prunus dulcis</name>
    <name type="common">Almond</name>
    <name type="synonym">Amygdalus dulcis</name>
    <dbReference type="NCBI Taxonomy" id="3755"/>
    <lineage>
        <taxon>Eukaryota</taxon>
        <taxon>Viridiplantae</taxon>
        <taxon>Streptophyta</taxon>
        <taxon>Embryophyta</taxon>
        <taxon>Tracheophyta</taxon>
        <taxon>Spermatophyta</taxon>
        <taxon>Magnoliopsida</taxon>
        <taxon>eudicotyledons</taxon>
        <taxon>Gunneridae</taxon>
        <taxon>Pentapetalae</taxon>
        <taxon>rosids</taxon>
        <taxon>fabids</taxon>
        <taxon>Rosales</taxon>
        <taxon>Rosaceae</taxon>
        <taxon>Amygdaloideae</taxon>
        <taxon>Amygdaleae</taxon>
        <taxon>Prunus</taxon>
    </lineage>
</organism>
<gene>
    <name evidence="2" type="ORF">Prudu_191S000600</name>
</gene>
<proteinExistence type="predicted"/>